<accession>A0A401YKL0</accession>
<evidence type="ECO:0000313" key="2">
    <source>
        <dbReference type="EMBL" id="GCD95137.1"/>
    </source>
</evidence>
<reference evidence="2 3" key="1">
    <citation type="submission" date="2018-12" db="EMBL/GenBank/DDBJ databases">
        <title>Draft genome sequence of Embleya hyalina NBRC 13850T.</title>
        <authorList>
            <person name="Komaki H."/>
            <person name="Hosoyama A."/>
            <person name="Kimura A."/>
            <person name="Ichikawa N."/>
            <person name="Tamura T."/>
        </authorList>
    </citation>
    <scope>NUCLEOTIDE SEQUENCE [LARGE SCALE GENOMIC DNA]</scope>
    <source>
        <strain evidence="2 3">NBRC 13850</strain>
    </source>
</reference>
<comment type="caution">
    <text evidence="2">The sequence shown here is derived from an EMBL/GenBank/DDBJ whole genome shotgun (WGS) entry which is preliminary data.</text>
</comment>
<proteinExistence type="predicted"/>
<dbReference type="AlphaFoldDB" id="A0A401YKL0"/>
<dbReference type="EMBL" id="BIFH01000017">
    <property type="protein sequence ID" value="GCD95137.1"/>
    <property type="molecule type" value="Genomic_DNA"/>
</dbReference>
<feature type="region of interest" description="Disordered" evidence="1">
    <location>
        <begin position="17"/>
        <end position="45"/>
    </location>
</feature>
<keyword evidence="3" id="KW-1185">Reference proteome</keyword>
<evidence type="ECO:0000313" key="3">
    <source>
        <dbReference type="Proteomes" id="UP000286931"/>
    </source>
</evidence>
<name>A0A401YKL0_9ACTN</name>
<dbReference type="OrthoDB" id="4350687at2"/>
<evidence type="ECO:0000256" key="1">
    <source>
        <dbReference type="SAM" id="MobiDB-lite"/>
    </source>
</evidence>
<gene>
    <name evidence="2" type="ORF">EHYA_02806</name>
</gene>
<organism evidence="2 3">
    <name type="scientific">Embleya hyalina</name>
    <dbReference type="NCBI Taxonomy" id="516124"/>
    <lineage>
        <taxon>Bacteria</taxon>
        <taxon>Bacillati</taxon>
        <taxon>Actinomycetota</taxon>
        <taxon>Actinomycetes</taxon>
        <taxon>Kitasatosporales</taxon>
        <taxon>Streptomycetaceae</taxon>
        <taxon>Embleya</taxon>
    </lineage>
</organism>
<sequence>MSEQEIADTAINRVLSPEYFRTDPTSGAPKSSIIPPAEPSHATLAAPSDSSFRVKIEELAPAAAKAVSVAVELRSLGADINHGPPAGTPGFTTGFQLGELSREWGGAIAHLADRAQAGADRIYRTRTKYAQTETNVATDFTTGS</sequence>
<dbReference type="RefSeq" id="WP_126637292.1">
    <property type="nucleotide sequence ID" value="NZ_BIFH01000017.1"/>
</dbReference>
<dbReference type="Proteomes" id="UP000286931">
    <property type="component" value="Unassembled WGS sequence"/>
</dbReference>
<protein>
    <submittedName>
        <fullName evidence="2">Uncharacterized protein</fullName>
    </submittedName>
</protein>